<dbReference type="RefSeq" id="WP_202344794.1">
    <property type="nucleotide sequence ID" value="NZ_BAAAPI010000006.1"/>
</dbReference>
<keyword evidence="3" id="KW-1185">Reference proteome</keyword>
<accession>A0ABS1SG62</accession>
<evidence type="ECO:0000256" key="1">
    <source>
        <dbReference type="SAM" id="SignalP"/>
    </source>
</evidence>
<evidence type="ECO:0000313" key="2">
    <source>
        <dbReference type="EMBL" id="MBL3679534.1"/>
    </source>
</evidence>
<keyword evidence="1" id="KW-0732">Signal</keyword>
<sequence>MKTRTLVATAVTGALIAGAVATSVIIHQHNQGVAAFDEASDNLAARIKIITTARDTATADLAEAQNLLDRARQPGALARTYVLTDLDAAVSLATERMSVYDELLAGPQKTLAEADSERDSLFWRSDLDEATAAMRSQVNLGSAAGVPGLDLEEVAAATEELERTSEIVAAEKRIADTPAAQDSSGSYRPAVEKLIADAGFHVRHTTTESAACGDRPIRGAAAAFVCPGSDDVWIVTGTIPDDDPYLDAAVRHELAHQMIFRRCGTPDPAEAGSQHEAVTSSYAVLYLGADRAELARPGEVDPAYNMTSESDAAARTIHDQGCAA</sequence>
<feature type="signal peptide" evidence="1">
    <location>
        <begin position="1"/>
        <end position="19"/>
    </location>
</feature>
<gene>
    <name evidence="2" type="ORF">D3230_09570</name>
</gene>
<evidence type="ECO:0000313" key="3">
    <source>
        <dbReference type="Proteomes" id="UP001645859"/>
    </source>
</evidence>
<feature type="chain" id="PRO_5045716463" evidence="1">
    <location>
        <begin position="20"/>
        <end position="324"/>
    </location>
</feature>
<name>A0ABS1SG62_9MICO</name>
<reference evidence="2 3" key="1">
    <citation type="submission" date="2018-09" db="EMBL/GenBank/DDBJ databases">
        <title>Comparative genomics of Leucobacter spp.</title>
        <authorList>
            <person name="Reis A.C."/>
            <person name="Kolvenbach B.A."/>
            <person name="Corvini P.F.X."/>
            <person name="Nunes O.C."/>
        </authorList>
    </citation>
    <scope>NUCLEOTIDE SEQUENCE [LARGE SCALE GENOMIC DNA]</scope>
    <source>
        <strain evidence="2 3">TAN 31504</strain>
    </source>
</reference>
<proteinExistence type="predicted"/>
<dbReference type="EMBL" id="QYAC01000004">
    <property type="protein sequence ID" value="MBL3679534.1"/>
    <property type="molecule type" value="Genomic_DNA"/>
</dbReference>
<organism evidence="2 3">
    <name type="scientific">Leucobacter chromiireducens subsp. solipictus</name>
    <dbReference type="NCBI Taxonomy" id="398235"/>
    <lineage>
        <taxon>Bacteria</taxon>
        <taxon>Bacillati</taxon>
        <taxon>Actinomycetota</taxon>
        <taxon>Actinomycetes</taxon>
        <taxon>Micrococcales</taxon>
        <taxon>Microbacteriaceae</taxon>
        <taxon>Leucobacter</taxon>
    </lineage>
</organism>
<comment type="caution">
    <text evidence="2">The sequence shown here is derived from an EMBL/GenBank/DDBJ whole genome shotgun (WGS) entry which is preliminary data.</text>
</comment>
<protein>
    <submittedName>
        <fullName evidence="2">Uncharacterized protein</fullName>
    </submittedName>
</protein>
<dbReference type="Proteomes" id="UP001645859">
    <property type="component" value="Unassembled WGS sequence"/>
</dbReference>